<evidence type="ECO:0008006" key="5">
    <source>
        <dbReference type="Google" id="ProtNLM"/>
    </source>
</evidence>
<evidence type="ECO:0000256" key="1">
    <source>
        <dbReference type="SAM" id="Coils"/>
    </source>
</evidence>
<sequence>MSGRTGWDRQQVASHRQAGRGVGEAKGPREQHVESRQRLAASRTAEVNHRVSCLDSVLTDALKRAPLTFDDLAVKPEFPRFRPGHLAVPEPEPTWAGYEPEPPGPLEMLFGGAGRHKQVVARAEEVFREALDEYRQREARRVAELVRARREHDERVREIENRTRAENEALRARAEEFLDGWYVAVEWFVERVLERSAYPPGFPKKVRVAYRSQSRGVVIELELPPASVVPDVRGYEYAAARDVMVPVPRSSGEVRRRYAQLVACMALRTLHEVFSATPGEVVETVVFNGRVSAPDPAPGGESRPHLVSVQTGRAEFEELVLSKVDAVACLKRLDARFSSDPCEMEAVEPFVEFAPEDFHDSGATVPGVVSGDVLHP</sequence>
<keyword evidence="1" id="KW-0175">Coiled coil</keyword>
<proteinExistence type="predicted"/>
<reference evidence="3 4" key="1">
    <citation type="submission" date="2020-08" db="EMBL/GenBank/DDBJ databases">
        <title>Genomic Encyclopedia of Type Strains, Phase III (KMG-III): the genomes of soil and plant-associated and newly described type strains.</title>
        <authorList>
            <person name="Whitman W."/>
        </authorList>
    </citation>
    <scope>NUCLEOTIDE SEQUENCE [LARGE SCALE GENOMIC DNA]</scope>
    <source>
        <strain evidence="3 4">CECT 8712</strain>
    </source>
</reference>
<feature type="coiled-coil region" evidence="1">
    <location>
        <begin position="120"/>
        <end position="162"/>
    </location>
</feature>
<evidence type="ECO:0000313" key="4">
    <source>
        <dbReference type="Proteomes" id="UP000536604"/>
    </source>
</evidence>
<organism evidence="3 4">
    <name type="scientific">Nocardiopsis algeriensis</name>
    <dbReference type="NCBI Taxonomy" id="1478215"/>
    <lineage>
        <taxon>Bacteria</taxon>
        <taxon>Bacillati</taxon>
        <taxon>Actinomycetota</taxon>
        <taxon>Actinomycetes</taxon>
        <taxon>Streptosporangiales</taxon>
        <taxon>Nocardiopsidaceae</taxon>
        <taxon>Nocardiopsis</taxon>
    </lineage>
</organism>
<dbReference type="EMBL" id="JACHJO010000015">
    <property type="protein sequence ID" value="MBB6122116.1"/>
    <property type="molecule type" value="Genomic_DNA"/>
</dbReference>
<gene>
    <name evidence="3" type="ORF">FHS13_004105</name>
</gene>
<name>A0A841IXW2_9ACTN</name>
<feature type="region of interest" description="Disordered" evidence="2">
    <location>
        <begin position="1"/>
        <end position="45"/>
    </location>
</feature>
<comment type="caution">
    <text evidence="3">The sequence shown here is derived from an EMBL/GenBank/DDBJ whole genome shotgun (WGS) entry which is preliminary data.</text>
</comment>
<evidence type="ECO:0000313" key="3">
    <source>
        <dbReference type="EMBL" id="MBB6122116.1"/>
    </source>
</evidence>
<evidence type="ECO:0000256" key="2">
    <source>
        <dbReference type="SAM" id="MobiDB-lite"/>
    </source>
</evidence>
<protein>
    <recommendedName>
        <fullName evidence="5">Restriction system protein</fullName>
    </recommendedName>
</protein>
<feature type="compositionally biased region" description="Basic and acidic residues" evidence="2">
    <location>
        <begin position="26"/>
        <end position="37"/>
    </location>
</feature>
<dbReference type="AlphaFoldDB" id="A0A841IXW2"/>
<accession>A0A841IXW2</accession>
<keyword evidence="4" id="KW-1185">Reference proteome</keyword>
<dbReference type="Proteomes" id="UP000536604">
    <property type="component" value="Unassembled WGS sequence"/>
</dbReference>
<dbReference type="RefSeq" id="WP_184293555.1">
    <property type="nucleotide sequence ID" value="NZ_JACHJO010000015.1"/>
</dbReference>